<reference evidence="2" key="1">
    <citation type="submission" date="2023-01" db="EMBL/GenBank/DDBJ databases">
        <authorList>
            <person name="Piombo E."/>
        </authorList>
    </citation>
    <scope>NUCLEOTIDE SEQUENCE</scope>
</reference>
<name>A0AA35MBS4_9HYPO</name>
<protein>
    <recommendedName>
        <fullName evidence="1">Heterokaryon incompatibility domain-containing protein</fullName>
    </recommendedName>
</protein>
<sequence length="736" mass="83153">MSPPSKNTEEYPTWASDCAACQTLWKRFVDPDCHDEVDFGSAEQALSTQCLAHKPLVQGFIDHMAGVKSKANLEGKRPASENIGIGNGSGPKITMYESITRLGVYWGLLLAHKDSVPDHPGTGRILDPDWVDVNILKQWKQTYTTCLDHRCRKKCLVTGETPGAYVALSYVEQRDKRKILDADTLKKLQQAGSFRDSIMSEYATPLIQQAMYLTSAIGERYLWAERPCSIPTTPENETGQIELMGDVFANAVVTIIAADPNDDCDGDEAGSAEPVLAGLKDVSKPRVLGQKVIPFGDEHIMVRNTNIFSLVHGTTPYYEDGWTYQQFHMARRRILFRSGEIHWQCQCSVWHEELVPDFETDKYIDLRLPTVAAGFPDYGSLSHAFTNYNERTLDRDEDVVPAISSFLSVASRTFEGGFLFGIPETMFELSLIWRRYWNHTNIRRRTISTASPDDQSASSGLPSWSWIGWQGMISHGYGEAARINHRQNHITETNPTTEWFTGASPNTPPTERRRFKSTWYKNRDTYKDFTKPLPPGWTRHEGPTTGIFRDEPFLHPDGCDKYIFKHPALPNSDDAMDSWYFPFPVVDTLSAPRFMPEQTRYLFCETRQASVAAYKSTKGDQIYLGADEPTNVATLFSGEGRPIGSLWLPNEESRALFPDRAADREDAKPGLLVDLVVICEMKTYSKTFNKEKKAYDLPIKKEDLIHVLWVEWKDGVAYRLASGSLKAATHKMVNCS</sequence>
<dbReference type="InterPro" id="IPR010730">
    <property type="entry name" value="HET"/>
</dbReference>
<dbReference type="Pfam" id="PF06985">
    <property type="entry name" value="HET"/>
    <property type="match status" value="1"/>
</dbReference>
<dbReference type="AlphaFoldDB" id="A0AA35MBS4"/>
<comment type="caution">
    <text evidence="2">The sequence shown here is derived from an EMBL/GenBank/DDBJ whole genome shotgun (WGS) entry which is preliminary data.</text>
</comment>
<feature type="domain" description="Heterokaryon incompatibility" evidence="1">
    <location>
        <begin position="165"/>
        <end position="325"/>
    </location>
</feature>
<evidence type="ECO:0000259" key="1">
    <source>
        <dbReference type="Pfam" id="PF06985"/>
    </source>
</evidence>
<gene>
    <name evidence="2" type="ORF">CCHLO57077_00012277</name>
</gene>
<dbReference type="Proteomes" id="UP001160390">
    <property type="component" value="Unassembled WGS sequence"/>
</dbReference>
<evidence type="ECO:0000313" key="2">
    <source>
        <dbReference type="EMBL" id="CAI6094181.1"/>
    </source>
</evidence>
<dbReference type="PANTHER" id="PTHR33112:SF1">
    <property type="entry name" value="HETEROKARYON INCOMPATIBILITY DOMAIN-CONTAINING PROTEIN"/>
    <property type="match status" value="1"/>
</dbReference>
<dbReference type="PANTHER" id="PTHR33112">
    <property type="entry name" value="DOMAIN PROTEIN, PUTATIVE-RELATED"/>
    <property type="match status" value="1"/>
</dbReference>
<proteinExistence type="predicted"/>
<accession>A0AA35MBS4</accession>
<organism evidence="2 3">
    <name type="scientific">Clonostachys chloroleuca</name>
    <dbReference type="NCBI Taxonomy" id="1926264"/>
    <lineage>
        <taxon>Eukaryota</taxon>
        <taxon>Fungi</taxon>
        <taxon>Dikarya</taxon>
        <taxon>Ascomycota</taxon>
        <taxon>Pezizomycotina</taxon>
        <taxon>Sordariomycetes</taxon>
        <taxon>Hypocreomycetidae</taxon>
        <taxon>Hypocreales</taxon>
        <taxon>Bionectriaceae</taxon>
        <taxon>Clonostachys</taxon>
    </lineage>
</organism>
<evidence type="ECO:0000313" key="3">
    <source>
        <dbReference type="Proteomes" id="UP001160390"/>
    </source>
</evidence>
<keyword evidence="3" id="KW-1185">Reference proteome</keyword>
<dbReference type="EMBL" id="CABFNP030001250">
    <property type="protein sequence ID" value="CAI6094181.1"/>
    <property type="molecule type" value="Genomic_DNA"/>
</dbReference>